<gene>
    <name evidence="2" type="ORF">M8T91_02055</name>
</gene>
<feature type="transmembrane region" description="Helical" evidence="1">
    <location>
        <begin position="133"/>
        <end position="151"/>
    </location>
</feature>
<dbReference type="InterPro" id="IPR010380">
    <property type="entry name" value="DUF975"/>
</dbReference>
<feature type="transmembrane region" description="Helical" evidence="1">
    <location>
        <begin position="91"/>
        <end position="113"/>
    </location>
</feature>
<evidence type="ECO:0000313" key="2">
    <source>
        <dbReference type="EMBL" id="WKD50238.1"/>
    </source>
</evidence>
<organism evidence="2 3">
    <name type="scientific">Microbulbifer spongiae</name>
    <dbReference type="NCBI Taxonomy" id="2944933"/>
    <lineage>
        <taxon>Bacteria</taxon>
        <taxon>Pseudomonadati</taxon>
        <taxon>Pseudomonadota</taxon>
        <taxon>Gammaproteobacteria</taxon>
        <taxon>Cellvibrionales</taxon>
        <taxon>Microbulbiferaceae</taxon>
        <taxon>Microbulbifer</taxon>
    </lineage>
</organism>
<proteinExistence type="predicted"/>
<keyword evidence="1" id="KW-0812">Transmembrane</keyword>
<reference evidence="2 3" key="1">
    <citation type="submission" date="2022-05" db="EMBL/GenBank/DDBJ databases">
        <title>Microbulbifer sp. nov., isolated from sponge.</title>
        <authorList>
            <person name="Gao L."/>
        </authorList>
    </citation>
    <scope>NUCLEOTIDE SEQUENCE [LARGE SCALE GENOMIC DNA]</scope>
    <source>
        <strain evidence="2 3">MI-G</strain>
    </source>
</reference>
<accession>A0ABY9EDY6</accession>
<feature type="transmembrane region" description="Helical" evidence="1">
    <location>
        <begin position="54"/>
        <end position="79"/>
    </location>
</feature>
<dbReference type="RefSeq" id="WP_301416349.1">
    <property type="nucleotide sequence ID" value="NZ_CP098023.1"/>
</dbReference>
<sequence>MSDMYKAPQAELTNGEEHGDFGSVEKGIAGDYSFSISETVSEGWRLSKGKKRTVWLGILLYVIALIAITVVAGFITGVFTAEGDASFTQELIYNLITTIIGFPLAAGMTMIGIKIARGEDTSGTEVLAYFDKIVPLVIVNFLMAIFIFIGLLLLVLPGIYLMVAYLFAIPLVVDQNLGPWQALEASRKAVTKRWFSFLGFLILLLLIGLAGFLAVLIGMIWALPLLFIAIGVAYRKVFGSPHRA</sequence>
<protein>
    <recommendedName>
        <fullName evidence="4">DUF975 family protein</fullName>
    </recommendedName>
</protein>
<feature type="transmembrane region" description="Helical" evidence="1">
    <location>
        <begin position="219"/>
        <end position="238"/>
    </location>
</feature>
<keyword evidence="1" id="KW-0472">Membrane</keyword>
<dbReference type="Proteomes" id="UP001321520">
    <property type="component" value="Chromosome"/>
</dbReference>
<evidence type="ECO:0000256" key="1">
    <source>
        <dbReference type="SAM" id="Phobius"/>
    </source>
</evidence>
<evidence type="ECO:0008006" key="4">
    <source>
        <dbReference type="Google" id="ProtNLM"/>
    </source>
</evidence>
<keyword evidence="3" id="KW-1185">Reference proteome</keyword>
<evidence type="ECO:0000313" key="3">
    <source>
        <dbReference type="Proteomes" id="UP001321520"/>
    </source>
</evidence>
<dbReference type="PANTHER" id="PTHR40076:SF1">
    <property type="entry name" value="MEMBRANE PROTEIN"/>
    <property type="match status" value="1"/>
</dbReference>
<feature type="transmembrane region" description="Helical" evidence="1">
    <location>
        <begin position="157"/>
        <end position="173"/>
    </location>
</feature>
<keyword evidence="1" id="KW-1133">Transmembrane helix</keyword>
<feature type="transmembrane region" description="Helical" evidence="1">
    <location>
        <begin position="194"/>
        <end position="213"/>
    </location>
</feature>
<dbReference type="EMBL" id="CP098023">
    <property type="protein sequence ID" value="WKD50238.1"/>
    <property type="molecule type" value="Genomic_DNA"/>
</dbReference>
<name>A0ABY9EDY6_9GAMM</name>
<dbReference type="PANTHER" id="PTHR40076">
    <property type="entry name" value="MEMBRANE PROTEIN-RELATED"/>
    <property type="match status" value="1"/>
</dbReference>